<dbReference type="AlphaFoldDB" id="A0AAJ2PWH5"/>
<feature type="compositionally biased region" description="Basic residues" evidence="1">
    <location>
        <begin position="1"/>
        <end position="11"/>
    </location>
</feature>
<dbReference type="PANTHER" id="PTHR43649">
    <property type="entry name" value="ARABINOSE-BINDING PROTEIN-RELATED"/>
    <property type="match status" value="1"/>
</dbReference>
<dbReference type="InterPro" id="IPR050490">
    <property type="entry name" value="Bact_solute-bd_prot1"/>
</dbReference>
<dbReference type="Pfam" id="PF13416">
    <property type="entry name" value="SBP_bac_8"/>
    <property type="match status" value="1"/>
</dbReference>
<proteinExistence type="predicted"/>
<dbReference type="EMBL" id="JARAWN010000352">
    <property type="protein sequence ID" value="MDX3135019.1"/>
    <property type="molecule type" value="Genomic_DNA"/>
</dbReference>
<comment type="caution">
    <text evidence="2">The sequence shown here is derived from an EMBL/GenBank/DDBJ whole genome shotgun (WGS) entry which is preliminary data.</text>
</comment>
<accession>A0AAJ2PWH5</accession>
<protein>
    <submittedName>
        <fullName evidence="2">Extracellular solute-binding protein</fullName>
    </submittedName>
</protein>
<dbReference type="PANTHER" id="PTHR43649:SF32">
    <property type="entry name" value="SUGAR BINDING SECRETED PROTEIN"/>
    <property type="match status" value="1"/>
</dbReference>
<dbReference type="Proteomes" id="UP001273589">
    <property type="component" value="Unassembled WGS sequence"/>
</dbReference>
<feature type="region of interest" description="Disordered" evidence="1">
    <location>
        <begin position="1"/>
        <end position="23"/>
    </location>
</feature>
<name>A0AAJ2PWH5_9ACTN</name>
<dbReference type="SUPFAM" id="SSF53850">
    <property type="entry name" value="Periplasmic binding protein-like II"/>
    <property type="match status" value="1"/>
</dbReference>
<sequence length="458" mass="48246">MRARTLPHSRLRSGGGTRTARRTRRAVVVATVAALGAGLLAGCADDGDGDGGSSSGGSGGGGGKTTITLGLFGTMGFKEAGLYAEYEKLNPKIKIADNVIQRNENYYPPLLNHLTTNSGLLDVQAVEVANIAEIVNTQADKLSDFSKVSGVDKSNWLDWKWEQATTQGGQTIGLGTDVGPMAICYRTDLFKEAGLPTDPAEVGALWAGDWAKLITVGEQYKKKAPKGTVFMDSPGGLLNGIIGSEKEKFYDSSGEVIYKTNPAVKAAFDLTAEAAEKGLVQSQTQFQPAWNSTIANNKFAAISCPPWMLGTLKDNSKPEAKGKWAVATAPKSGNWGGSFLTVPKSGKNVEEAQKFVAWLTAPEQQAKLFKVQGSFPSAPAAYTSPEVTGAVNEMTGDQPIGTVFAAAAKSAPVQVIGPKDQIIQQGLSDNGVILVTKGKSAKEAWDSAVKSIDNKLDQ</sequence>
<evidence type="ECO:0000313" key="3">
    <source>
        <dbReference type="Proteomes" id="UP001273589"/>
    </source>
</evidence>
<gene>
    <name evidence="2" type="ORF">PV367_35705</name>
</gene>
<reference evidence="2" key="1">
    <citation type="journal article" date="2023" name="Microb. Genom.">
        <title>Mesoterricola silvestris gen. nov., sp. nov., Mesoterricola sediminis sp. nov., Geothrix oryzae sp. nov., Geothrix edaphica sp. nov., Geothrix rubra sp. nov., and Geothrix limicola sp. nov., six novel members of Acidobacteriota isolated from soils.</title>
        <authorList>
            <person name="Weisberg A.J."/>
            <person name="Pearce E."/>
            <person name="Kramer C.G."/>
            <person name="Chang J.H."/>
            <person name="Clarke C.R."/>
        </authorList>
    </citation>
    <scope>NUCLEOTIDE SEQUENCE</scope>
    <source>
        <strain evidence="2">ND06-05F</strain>
    </source>
</reference>
<dbReference type="InterPro" id="IPR006059">
    <property type="entry name" value="SBP"/>
</dbReference>
<dbReference type="RefSeq" id="WP_037703405.1">
    <property type="nucleotide sequence ID" value="NZ_JARAWN010000352.1"/>
</dbReference>
<evidence type="ECO:0000256" key="1">
    <source>
        <dbReference type="SAM" id="MobiDB-lite"/>
    </source>
</evidence>
<dbReference type="Gene3D" id="3.40.190.10">
    <property type="entry name" value="Periplasmic binding protein-like II"/>
    <property type="match status" value="1"/>
</dbReference>
<organism evidence="2 3">
    <name type="scientific">Streptomyces europaeiscabiei</name>
    <dbReference type="NCBI Taxonomy" id="146819"/>
    <lineage>
        <taxon>Bacteria</taxon>
        <taxon>Bacillati</taxon>
        <taxon>Actinomycetota</taxon>
        <taxon>Actinomycetes</taxon>
        <taxon>Kitasatosporales</taxon>
        <taxon>Streptomycetaceae</taxon>
        <taxon>Streptomyces</taxon>
    </lineage>
</organism>
<evidence type="ECO:0000313" key="2">
    <source>
        <dbReference type="EMBL" id="MDX3135019.1"/>
    </source>
</evidence>